<dbReference type="InterPro" id="IPR036265">
    <property type="entry name" value="HIT-like_sf"/>
</dbReference>
<evidence type="ECO:0000313" key="5">
    <source>
        <dbReference type="EMBL" id="HIV99703.1"/>
    </source>
</evidence>
<name>A0A9D1TNU2_9BACT</name>
<comment type="caution">
    <text evidence="5">The sequence shown here is derived from an EMBL/GenBank/DDBJ whole genome shotgun (WGS) entry which is preliminary data.</text>
</comment>
<accession>A0A9D1TNU2</accession>
<evidence type="ECO:0000313" key="6">
    <source>
        <dbReference type="Proteomes" id="UP000886752"/>
    </source>
</evidence>
<feature type="short sequence motif" description="Histidine triad motif" evidence="2 3">
    <location>
        <begin position="98"/>
        <end position="102"/>
    </location>
</feature>
<feature type="active site" description="Tele-AMP-histidine intermediate" evidence="1">
    <location>
        <position position="100"/>
    </location>
</feature>
<feature type="domain" description="HIT" evidence="4">
    <location>
        <begin position="6"/>
        <end position="113"/>
    </location>
</feature>
<organism evidence="5 6">
    <name type="scientific">Candidatus Desulfovibrio intestinipullorum</name>
    <dbReference type="NCBI Taxonomy" id="2838536"/>
    <lineage>
        <taxon>Bacteria</taxon>
        <taxon>Pseudomonadati</taxon>
        <taxon>Thermodesulfobacteriota</taxon>
        <taxon>Desulfovibrionia</taxon>
        <taxon>Desulfovibrionales</taxon>
        <taxon>Desulfovibrionaceae</taxon>
        <taxon>Desulfovibrio</taxon>
    </lineage>
</organism>
<dbReference type="InterPro" id="IPR011146">
    <property type="entry name" value="HIT-like"/>
</dbReference>
<gene>
    <name evidence="5" type="ORF">H9894_00700</name>
</gene>
<dbReference type="InterPro" id="IPR001310">
    <property type="entry name" value="Histidine_triad_HIT"/>
</dbReference>
<dbReference type="Gene3D" id="3.30.428.10">
    <property type="entry name" value="HIT-like"/>
    <property type="match status" value="1"/>
</dbReference>
<evidence type="ECO:0000259" key="4">
    <source>
        <dbReference type="PROSITE" id="PS51084"/>
    </source>
</evidence>
<evidence type="ECO:0000256" key="3">
    <source>
        <dbReference type="PROSITE-ProRule" id="PRU00464"/>
    </source>
</evidence>
<dbReference type="PRINTS" id="PR00332">
    <property type="entry name" value="HISTRIAD"/>
</dbReference>
<proteinExistence type="predicted"/>
<dbReference type="GO" id="GO:0009117">
    <property type="term" value="P:nucleotide metabolic process"/>
    <property type="evidence" value="ECO:0007669"/>
    <property type="project" value="TreeGrafter"/>
</dbReference>
<dbReference type="InterPro" id="IPR039384">
    <property type="entry name" value="HINT"/>
</dbReference>
<reference evidence="5" key="1">
    <citation type="journal article" date="2021" name="PeerJ">
        <title>Extensive microbial diversity within the chicken gut microbiome revealed by metagenomics and culture.</title>
        <authorList>
            <person name="Gilroy R."/>
            <person name="Ravi A."/>
            <person name="Getino M."/>
            <person name="Pursley I."/>
            <person name="Horton D.L."/>
            <person name="Alikhan N.F."/>
            <person name="Baker D."/>
            <person name="Gharbi K."/>
            <person name="Hall N."/>
            <person name="Watson M."/>
            <person name="Adriaenssens E.M."/>
            <person name="Foster-Nyarko E."/>
            <person name="Jarju S."/>
            <person name="Secka A."/>
            <person name="Antonio M."/>
            <person name="Oren A."/>
            <person name="Chaudhuri R.R."/>
            <person name="La Ragione R."/>
            <person name="Hildebrand F."/>
            <person name="Pallen M.J."/>
        </authorList>
    </citation>
    <scope>NUCLEOTIDE SEQUENCE</scope>
    <source>
        <strain evidence="5">ChiHecec2B26-446</strain>
    </source>
</reference>
<dbReference type="Proteomes" id="UP000886752">
    <property type="component" value="Unassembled WGS sequence"/>
</dbReference>
<dbReference type="CDD" id="cd01277">
    <property type="entry name" value="HINT_subgroup"/>
    <property type="match status" value="1"/>
</dbReference>
<evidence type="ECO:0000256" key="1">
    <source>
        <dbReference type="PIRSR" id="PIRSR601310-1"/>
    </source>
</evidence>
<protein>
    <submittedName>
        <fullName evidence="5">HIT family protein</fullName>
    </submittedName>
</protein>
<dbReference type="PROSITE" id="PS51084">
    <property type="entry name" value="HIT_2"/>
    <property type="match status" value="1"/>
</dbReference>
<dbReference type="PANTHER" id="PTHR46648">
    <property type="entry name" value="HIT FAMILY PROTEIN 1"/>
    <property type="match status" value="1"/>
</dbReference>
<evidence type="ECO:0000256" key="2">
    <source>
        <dbReference type="PIRSR" id="PIRSR601310-3"/>
    </source>
</evidence>
<dbReference type="PANTHER" id="PTHR46648:SF1">
    <property type="entry name" value="ADENOSINE 5'-MONOPHOSPHORAMIDASE HNT1"/>
    <property type="match status" value="1"/>
</dbReference>
<dbReference type="Pfam" id="PF01230">
    <property type="entry name" value="HIT"/>
    <property type="match status" value="1"/>
</dbReference>
<dbReference type="GO" id="GO:0003824">
    <property type="term" value="F:catalytic activity"/>
    <property type="evidence" value="ECO:0007669"/>
    <property type="project" value="InterPro"/>
</dbReference>
<dbReference type="EMBL" id="DXHV01000008">
    <property type="protein sequence ID" value="HIV99703.1"/>
    <property type="molecule type" value="Genomic_DNA"/>
</dbReference>
<sequence>MSDDCIFCMICEGKLPSSKVYESDTLYAFLDLNPVHKGHTLVIPKKHCENILDCDPAIGQDVLTAMQRIGEALKKVTGCTGINVMQNNGRSAGQMVFHLHWHIIPRFDEDGLKLWPQGKYDSMDEMNATAEKLRKELA</sequence>
<reference evidence="5" key="2">
    <citation type="submission" date="2021-04" db="EMBL/GenBank/DDBJ databases">
        <authorList>
            <person name="Gilroy R."/>
        </authorList>
    </citation>
    <scope>NUCLEOTIDE SEQUENCE</scope>
    <source>
        <strain evidence="5">ChiHecec2B26-446</strain>
    </source>
</reference>
<dbReference type="AlphaFoldDB" id="A0A9D1TNU2"/>
<dbReference type="SUPFAM" id="SSF54197">
    <property type="entry name" value="HIT-like"/>
    <property type="match status" value="1"/>
</dbReference>